<keyword evidence="1" id="KW-0378">Hydrolase</keyword>
<dbReference type="EMBL" id="CAJMWT010002115">
    <property type="protein sequence ID" value="CAE6433136.1"/>
    <property type="molecule type" value="Genomic_DNA"/>
</dbReference>
<dbReference type="GO" id="GO:0046486">
    <property type="term" value="P:glycerolipid metabolic process"/>
    <property type="evidence" value="ECO:0007669"/>
    <property type="project" value="UniProtKB-ARBA"/>
</dbReference>
<protein>
    <recommendedName>
        <fullName evidence="6">PNPLA domain-containing protein</fullName>
    </recommendedName>
</protein>
<dbReference type="Gene3D" id="3.40.1090.10">
    <property type="entry name" value="Cytosolic phospholipase A2 catalytic domain"/>
    <property type="match status" value="1"/>
</dbReference>
<evidence type="ECO:0000256" key="2">
    <source>
        <dbReference type="ARBA" id="ARBA00022963"/>
    </source>
</evidence>
<accession>A0A8H3AQ75</accession>
<dbReference type="PROSITE" id="PS51635">
    <property type="entry name" value="PNPLA"/>
    <property type="match status" value="1"/>
</dbReference>
<dbReference type="GO" id="GO:0019369">
    <property type="term" value="P:arachidonate metabolic process"/>
    <property type="evidence" value="ECO:0007669"/>
    <property type="project" value="TreeGrafter"/>
</dbReference>
<feature type="transmembrane region" description="Helical" evidence="5">
    <location>
        <begin position="53"/>
        <end position="74"/>
    </location>
</feature>
<dbReference type="InterPro" id="IPR002641">
    <property type="entry name" value="PNPLA_dom"/>
</dbReference>
<evidence type="ECO:0000256" key="5">
    <source>
        <dbReference type="SAM" id="Phobius"/>
    </source>
</evidence>
<dbReference type="GO" id="GO:0047499">
    <property type="term" value="F:calcium-independent phospholipase A2 activity"/>
    <property type="evidence" value="ECO:0007669"/>
    <property type="project" value="TreeGrafter"/>
</dbReference>
<evidence type="ECO:0000259" key="6">
    <source>
        <dbReference type="PROSITE" id="PS51635"/>
    </source>
</evidence>
<keyword evidence="2" id="KW-0442">Lipid degradation</keyword>
<dbReference type="InterPro" id="IPR016035">
    <property type="entry name" value="Acyl_Trfase/lysoPLipase"/>
</dbReference>
<feature type="domain" description="PNPLA" evidence="6">
    <location>
        <begin position="14"/>
        <end position="134"/>
    </location>
</feature>
<dbReference type="PANTHER" id="PTHR24185:SF1">
    <property type="entry name" value="CALCIUM-INDEPENDENT PHOSPHOLIPASE A2-GAMMA"/>
    <property type="match status" value="1"/>
</dbReference>
<dbReference type="GO" id="GO:0016020">
    <property type="term" value="C:membrane"/>
    <property type="evidence" value="ECO:0007669"/>
    <property type="project" value="TreeGrafter"/>
</dbReference>
<keyword evidence="5" id="KW-0472">Membrane</keyword>
<dbReference type="PANTHER" id="PTHR24185">
    <property type="entry name" value="CALCIUM-INDEPENDENT PHOSPHOLIPASE A2-GAMMA"/>
    <property type="match status" value="1"/>
</dbReference>
<keyword evidence="5" id="KW-0812">Transmembrane</keyword>
<sequence>MAHSHRQSSTLRLLSFDGGGVPGLSSLIILYELMKRVQVQLDLPEVPKPCEMFDIIAGTGTGGLIAILLGRLGLQVEDAIEMYQQIVKDTFSQRKLSGEETFKTTKLENAIIRVLERYTGRPDTLMMGTGRCKT</sequence>
<feature type="transmembrane region" description="Helical" evidence="5">
    <location>
        <begin position="12"/>
        <end position="33"/>
    </location>
</feature>
<evidence type="ECO:0000313" key="7">
    <source>
        <dbReference type="EMBL" id="CAE6433136.1"/>
    </source>
</evidence>
<comment type="caution">
    <text evidence="4">Lacks conserved residue(s) required for the propagation of feature annotation.</text>
</comment>
<feature type="short sequence motif" description="GXGXXG" evidence="4">
    <location>
        <begin position="18"/>
        <end position="23"/>
    </location>
</feature>
<organism evidence="7 8">
    <name type="scientific">Rhizoctonia solani</name>
    <dbReference type="NCBI Taxonomy" id="456999"/>
    <lineage>
        <taxon>Eukaryota</taxon>
        <taxon>Fungi</taxon>
        <taxon>Dikarya</taxon>
        <taxon>Basidiomycota</taxon>
        <taxon>Agaricomycotina</taxon>
        <taxon>Agaricomycetes</taxon>
        <taxon>Cantharellales</taxon>
        <taxon>Ceratobasidiaceae</taxon>
        <taxon>Rhizoctonia</taxon>
    </lineage>
</organism>
<dbReference type="SUPFAM" id="SSF52151">
    <property type="entry name" value="FabD/lysophospholipase-like"/>
    <property type="match status" value="1"/>
</dbReference>
<evidence type="ECO:0000256" key="3">
    <source>
        <dbReference type="ARBA" id="ARBA00023098"/>
    </source>
</evidence>
<dbReference type="GO" id="GO:0016042">
    <property type="term" value="P:lipid catabolic process"/>
    <property type="evidence" value="ECO:0007669"/>
    <property type="project" value="UniProtKB-KW"/>
</dbReference>
<dbReference type="AlphaFoldDB" id="A0A8H3AQ75"/>
<proteinExistence type="predicted"/>
<evidence type="ECO:0000256" key="1">
    <source>
        <dbReference type="ARBA" id="ARBA00022801"/>
    </source>
</evidence>
<comment type="caution">
    <text evidence="7">The sequence shown here is derived from an EMBL/GenBank/DDBJ whole genome shotgun (WGS) entry which is preliminary data.</text>
</comment>
<reference evidence="7" key="1">
    <citation type="submission" date="2021-01" db="EMBL/GenBank/DDBJ databases">
        <authorList>
            <person name="Kaushik A."/>
        </authorList>
    </citation>
    <scope>NUCLEOTIDE SEQUENCE</scope>
    <source>
        <strain evidence="7">AG2-2IIIB</strain>
    </source>
</reference>
<gene>
    <name evidence="7" type="ORF">RDB_LOCUS66614</name>
</gene>
<name>A0A8H3AQ75_9AGAM</name>
<evidence type="ECO:0000256" key="4">
    <source>
        <dbReference type="PROSITE-ProRule" id="PRU01161"/>
    </source>
</evidence>
<keyword evidence="5" id="KW-1133">Transmembrane helix</keyword>
<dbReference type="Proteomes" id="UP000663843">
    <property type="component" value="Unassembled WGS sequence"/>
</dbReference>
<evidence type="ECO:0000313" key="8">
    <source>
        <dbReference type="Proteomes" id="UP000663843"/>
    </source>
</evidence>
<dbReference type="Pfam" id="PF01734">
    <property type="entry name" value="Patatin"/>
    <property type="match status" value="1"/>
</dbReference>
<keyword evidence="3" id="KW-0443">Lipid metabolism</keyword>